<proteinExistence type="inferred from homology"/>
<comment type="caution">
    <text evidence="3">The sequence shown here is derived from an EMBL/GenBank/DDBJ whole genome shotgun (WGS) entry which is preliminary data.</text>
</comment>
<dbReference type="InterPro" id="IPR029057">
    <property type="entry name" value="PRTase-like"/>
</dbReference>
<name>A0A846MHI5_9BACL</name>
<feature type="domain" description="Phosphoribosyltransferase" evidence="2">
    <location>
        <begin position="132"/>
        <end position="222"/>
    </location>
</feature>
<reference evidence="3 4" key="1">
    <citation type="submission" date="2020-03" db="EMBL/GenBank/DDBJ databases">
        <title>Genomic Encyclopedia of Archaeal and Bacterial Type Strains, Phase II (KMG-II): from individual species to whole genera.</title>
        <authorList>
            <person name="Goeker M."/>
        </authorList>
    </citation>
    <scope>NUCLEOTIDE SEQUENCE [LARGE SCALE GENOMIC DNA]</scope>
    <source>
        <strain evidence="3 4">DSM 4749</strain>
    </source>
</reference>
<dbReference type="SUPFAM" id="SSF53271">
    <property type="entry name" value="PRTase-like"/>
    <property type="match status" value="1"/>
</dbReference>
<dbReference type="Proteomes" id="UP000532769">
    <property type="component" value="Unassembled WGS sequence"/>
</dbReference>
<sequence length="223" mass="25743">MRCLVCHESFDPPFTFRLLLTLDEVDPVCPRCRGRFSLIEEPICERCGRPHSTSLCDDCQRWQETGGVLEKNRSVYQYNEWMQELFSRFKFRGDYAMVEAFRSVFPAAFFRHFSRDVLIVPIPLSEARLRDRGFNQAEALASLLPLPMQNVLERLDHHQQSKKQKKERMSAPQFRVKDASAIQGKDIVLIDDIYTTGSTVYHAAAQLRQYGASSVSSFTLIRA</sequence>
<dbReference type="AlphaFoldDB" id="A0A846MHI5"/>
<dbReference type="EMBL" id="JAASRS010000001">
    <property type="protein sequence ID" value="NIK13924.1"/>
    <property type="molecule type" value="Genomic_DNA"/>
</dbReference>
<dbReference type="Gene3D" id="3.40.50.2020">
    <property type="match status" value="1"/>
</dbReference>
<dbReference type="PANTHER" id="PTHR47505:SF1">
    <property type="entry name" value="DNA UTILIZATION PROTEIN YHGH"/>
    <property type="match status" value="1"/>
</dbReference>
<evidence type="ECO:0000313" key="3">
    <source>
        <dbReference type="EMBL" id="NIK13924.1"/>
    </source>
</evidence>
<comment type="similarity">
    <text evidence="1">Belongs to the ComF/GntX family.</text>
</comment>
<dbReference type="Pfam" id="PF00156">
    <property type="entry name" value="Pribosyltran"/>
    <property type="match status" value="1"/>
</dbReference>
<organism evidence="3 4">
    <name type="scientific">Saccharococcus thermophilus</name>
    <dbReference type="NCBI Taxonomy" id="29396"/>
    <lineage>
        <taxon>Bacteria</taxon>
        <taxon>Bacillati</taxon>
        <taxon>Bacillota</taxon>
        <taxon>Bacilli</taxon>
        <taxon>Bacillales</taxon>
        <taxon>Anoxybacillaceae</taxon>
        <taxon>Saccharococcus</taxon>
    </lineage>
</organism>
<gene>
    <name evidence="3" type="ORF">BDD39_000434</name>
</gene>
<dbReference type="CDD" id="cd06223">
    <property type="entry name" value="PRTases_typeI"/>
    <property type="match status" value="1"/>
</dbReference>
<evidence type="ECO:0000256" key="1">
    <source>
        <dbReference type="ARBA" id="ARBA00008007"/>
    </source>
</evidence>
<accession>A0A846MHI5</accession>
<dbReference type="PANTHER" id="PTHR47505">
    <property type="entry name" value="DNA UTILIZATION PROTEIN YHGH"/>
    <property type="match status" value="1"/>
</dbReference>
<evidence type="ECO:0000259" key="2">
    <source>
        <dbReference type="Pfam" id="PF00156"/>
    </source>
</evidence>
<evidence type="ECO:0000313" key="4">
    <source>
        <dbReference type="Proteomes" id="UP000532769"/>
    </source>
</evidence>
<dbReference type="RefSeq" id="WP_166907826.1">
    <property type="nucleotide sequence ID" value="NZ_JAASRS010000001.1"/>
</dbReference>
<protein>
    <submittedName>
        <fullName evidence="3">Competence protein ComFC</fullName>
    </submittedName>
</protein>
<dbReference type="InterPro" id="IPR000836">
    <property type="entry name" value="PRTase_dom"/>
</dbReference>
<dbReference type="InterPro" id="IPR051910">
    <property type="entry name" value="ComF/GntX_DNA_util-trans"/>
</dbReference>
<keyword evidence="4" id="KW-1185">Reference proteome</keyword>